<sequence>MLQCIVMDLTNLWELSLCIKQCCGMLAKTGYLHDKTWRSMERPVCRPEPSRERPSDRFAPSEPKFKTKS</sequence>
<gene>
    <name evidence="2" type="ORF">BN1708_002658</name>
</gene>
<proteinExistence type="predicted"/>
<evidence type="ECO:0000313" key="2">
    <source>
        <dbReference type="EMBL" id="CRK14384.1"/>
    </source>
</evidence>
<accession>A0A0G4KX75</accession>
<feature type="compositionally biased region" description="Basic and acidic residues" evidence="1">
    <location>
        <begin position="42"/>
        <end position="56"/>
    </location>
</feature>
<evidence type="ECO:0000313" key="3">
    <source>
        <dbReference type="Proteomes" id="UP000044602"/>
    </source>
</evidence>
<dbReference type="Proteomes" id="UP000044602">
    <property type="component" value="Unassembled WGS sequence"/>
</dbReference>
<evidence type="ECO:0000256" key="1">
    <source>
        <dbReference type="SAM" id="MobiDB-lite"/>
    </source>
</evidence>
<protein>
    <submittedName>
        <fullName evidence="2">Uncharacterized protein</fullName>
    </submittedName>
</protein>
<reference evidence="2 3" key="1">
    <citation type="submission" date="2015-05" db="EMBL/GenBank/DDBJ databases">
        <authorList>
            <person name="Wang D.B."/>
            <person name="Wang M."/>
        </authorList>
    </citation>
    <scope>NUCLEOTIDE SEQUENCE [LARGE SCALE GENOMIC DNA]</scope>
    <source>
        <strain evidence="2">VL1</strain>
    </source>
</reference>
<organism evidence="2 3">
    <name type="scientific">Verticillium longisporum</name>
    <name type="common">Verticillium dahliae var. longisporum</name>
    <dbReference type="NCBI Taxonomy" id="100787"/>
    <lineage>
        <taxon>Eukaryota</taxon>
        <taxon>Fungi</taxon>
        <taxon>Dikarya</taxon>
        <taxon>Ascomycota</taxon>
        <taxon>Pezizomycotina</taxon>
        <taxon>Sordariomycetes</taxon>
        <taxon>Hypocreomycetidae</taxon>
        <taxon>Glomerellales</taxon>
        <taxon>Plectosphaerellaceae</taxon>
        <taxon>Verticillium</taxon>
    </lineage>
</organism>
<dbReference type="EMBL" id="CVQH01005557">
    <property type="protein sequence ID" value="CRK14384.1"/>
    <property type="molecule type" value="Genomic_DNA"/>
</dbReference>
<feature type="region of interest" description="Disordered" evidence="1">
    <location>
        <begin position="42"/>
        <end position="69"/>
    </location>
</feature>
<dbReference type="AlphaFoldDB" id="A0A0G4KX75"/>
<keyword evidence="3" id="KW-1185">Reference proteome</keyword>
<name>A0A0G4KX75_VERLO</name>